<proteinExistence type="predicted"/>
<dbReference type="InterPro" id="IPR000620">
    <property type="entry name" value="EamA_dom"/>
</dbReference>
<dbReference type="Pfam" id="PF00892">
    <property type="entry name" value="EamA"/>
    <property type="match status" value="2"/>
</dbReference>
<evidence type="ECO:0000256" key="4">
    <source>
        <dbReference type="ARBA" id="ARBA00023136"/>
    </source>
</evidence>
<gene>
    <name evidence="7" type="ORF">BHV28_12330</name>
</gene>
<evidence type="ECO:0000313" key="8">
    <source>
        <dbReference type="Proteomes" id="UP000188912"/>
    </source>
</evidence>
<reference evidence="7 8" key="2">
    <citation type="journal article" date="2016" name="Sci. Rep.">
        <title>The genome of Rhizobiales bacteria in predatory ants reveals urease gene functions but no genes for nitrogen fixation.</title>
        <authorList>
            <person name="Neuvonen M.M."/>
            <person name="Tamarit D."/>
            <person name="Naslund K."/>
            <person name="Liebig J."/>
            <person name="Feldhaar H."/>
            <person name="Moran N.A."/>
            <person name="Guy L."/>
            <person name="Andersson S.G."/>
        </authorList>
    </citation>
    <scope>NUCLEOTIDE SEQUENCE [LARGE SCALE GENOMIC DNA]</scope>
    <source>
        <strain evidence="7 8">Hsal</strain>
    </source>
</reference>
<feature type="transmembrane region" description="Helical" evidence="5">
    <location>
        <begin position="186"/>
        <end position="208"/>
    </location>
</feature>
<feature type="transmembrane region" description="Helical" evidence="5">
    <location>
        <begin position="130"/>
        <end position="152"/>
    </location>
</feature>
<evidence type="ECO:0000256" key="3">
    <source>
        <dbReference type="ARBA" id="ARBA00022989"/>
    </source>
</evidence>
<evidence type="ECO:0000256" key="5">
    <source>
        <dbReference type="SAM" id="Phobius"/>
    </source>
</evidence>
<feature type="domain" description="EamA" evidence="6">
    <location>
        <begin position="160"/>
        <end position="298"/>
    </location>
</feature>
<reference evidence="7 8" key="1">
    <citation type="journal article" date="2010" name="Science">
        <title>Genomic comparison of the ants Camponotus floridanus and Harpegnathos saltator.</title>
        <authorList>
            <person name="Bonasio R."/>
            <person name="Zhang G."/>
            <person name="Ye C."/>
            <person name="Mutti N.S."/>
            <person name="Fang X."/>
            <person name="Qin N."/>
            <person name="Donahue G."/>
            <person name="Yang P."/>
            <person name="Li Q."/>
            <person name="Li C."/>
            <person name="Zhang P."/>
            <person name="Huang Z."/>
            <person name="Berger S.L."/>
            <person name="Reinberg D."/>
            <person name="Wang J."/>
            <person name="Liebig J."/>
        </authorList>
    </citation>
    <scope>NUCLEOTIDE SEQUENCE [LARGE SCALE GENOMIC DNA]</scope>
    <source>
        <strain evidence="7 8">Hsal</strain>
    </source>
</reference>
<dbReference type="Proteomes" id="UP000188912">
    <property type="component" value="Chromosome"/>
</dbReference>
<evidence type="ECO:0000259" key="6">
    <source>
        <dbReference type="Pfam" id="PF00892"/>
    </source>
</evidence>
<feature type="transmembrane region" description="Helical" evidence="5">
    <location>
        <begin position="281"/>
        <end position="299"/>
    </location>
</feature>
<feature type="transmembrane region" description="Helical" evidence="5">
    <location>
        <begin position="228"/>
        <end position="249"/>
    </location>
</feature>
<dbReference type="InterPro" id="IPR050638">
    <property type="entry name" value="AA-Vitamin_Transporters"/>
</dbReference>
<name>A0A1U9JVN7_9HYPH</name>
<keyword evidence="8" id="KW-1185">Reference proteome</keyword>
<evidence type="ECO:0000313" key="7">
    <source>
        <dbReference type="EMBL" id="AQS41918.1"/>
    </source>
</evidence>
<feature type="domain" description="EamA" evidence="6">
    <location>
        <begin position="7"/>
        <end position="145"/>
    </location>
</feature>
<sequence length="312" mass="33474">MLKPFHLFLGVLTAFLWGLNFVFIQIGLAEVPPLLLSCLRFFFTAVPLVFFLRWPAVADSDSLAQTKRKPVPFRKIAAYSFLMFFCQFTLLFLGMQLGVSAGLSSIILQMQVFVTIALSVVLLHERLWKAQVLGALVAFGGIVLIGSAGSISGEGVSIAGLGMVFLGAGAWGGANLVVCSLGRVHVLSLTVWSALLAVPLLAVMSLVMEGPETIVTTVQHMGWMAWTAVFYQTVFATLCGSVIWSGLLVRYPASMIAPLSLLVPVFGLSCATLLLGEPLPLWKIGAAALVLLGLCINLFGARLKRMPAEDNS</sequence>
<dbReference type="InterPro" id="IPR037185">
    <property type="entry name" value="EmrE-like"/>
</dbReference>
<protein>
    <submittedName>
        <fullName evidence="7">Membrane protein</fullName>
    </submittedName>
</protein>
<feature type="transmembrane region" description="Helical" evidence="5">
    <location>
        <begin position="256"/>
        <end position="275"/>
    </location>
</feature>
<feature type="transmembrane region" description="Helical" evidence="5">
    <location>
        <begin position="34"/>
        <end position="55"/>
    </location>
</feature>
<keyword evidence="3 5" id="KW-1133">Transmembrane helix</keyword>
<organism evidence="7 8">
    <name type="scientific">Candidatus Tokpelaia hoelldobleri</name>
    <dbReference type="NCBI Taxonomy" id="1902579"/>
    <lineage>
        <taxon>Bacteria</taxon>
        <taxon>Pseudomonadati</taxon>
        <taxon>Pseudomonadota</taxon>
        <taxon>Alphaproteobacteria</taxon>
        <taxon>Hyphomicrobiales</taxon>
        <taxon>Candidatus Tokpelaia</taxon>
    </lineage>
</organism>
<dbReference type="SUPFAM" id="SSF103481">
    <property type="entry name" value="Multidrug resistance efflux transporter EmrE"/>
    <property type="match status" value="2"/>
</dbReference>
<feature type="transmembrane region" description="Helical" evidence="5">
    <location>
        <begin position="158"/>
        <end position="179"/>
    </location>
</feature>
<feature type="transmembrane region" description="Helical" evidence="5">
    <location>
        <begin position="76"/>
        <end position="95"/>
    </location>
</feature>
<dbReference type="STRING" id="1902579.BHV28_12330"/>
<dbReference type="GO" id="GO:0016020">
    <property type="term" value="C:membrane"/>
    <property type="evidence" value="ECO:0007669"/>
    <property type="project" value="UniProtKB-SubCell"/>
</dbReference>
<comment type="subcellular location">
    <subcellularLocation>
        <location evidence="1">Membrane</location>
        <topology evidence="1">Multi-pass membrane protein</topology>
    </subcellularLocation>
</comment>
<dbReference type="KEGG" id="thd:BHV28_12330"/>
<accession>A0A1U9JVN7</accession>
<dbReference type="PANTHER" id="PTHR32322">
    <property type="entry name" value="INNER MEMBRANE TRANSPORTER"/>
    <property type="match status" value="1"/>
</dbReference>
<feature type="transmembrane region" description="Helical" evidence="5">
    <location>
        <begin position="101"/>
        <end position="123"/>
    </location>
</feature>
<dbReference type="PANTHER" id="PTHR32322:SF9">
    <property type="entry name" value="AMINO-ACID METABOLITE EFFLUX PUMP-RELATED"/>
    <property type="match status" value="1"/>
</dbReference>
<feature type="transmembrane region" description="Helical" evidence="5">
    <location>
        <begin position="7"/>
        <end position="28"/>
    </location>
</feature>
<dbReference type="AlphaFoldDB" id="A0A1U9JVN7"/>
<dbReference type="EMBL" id="CP017315">
    <property type="protein sequence ID" value="AQS41918.1"/>
    <property type="molecule type" value="Genomic_DNA"/>
</dbReference>
<evidence type="ECO:0000256" key="1">
    <source>
        <dbReference type="ARBA" id="ARBA00004141"/>
    </source>
</evidence>
<keyword evidence="2 5" id="KW-0812">Transmembrane</keyword>
<keyword evidence="4 5" id="KW-0472">Membrane</keyword>
<evidence type="ECO:0000256" key="2">
    <source>
        <dbReference type="ARBA" id="ARBA00022692"/>
    </source>
</evidence>